<gene>
    <name evidence="1" type="ORF">CCMP2556_LOCUS34180</name>
</gene>
<proteinExistence type="predicted"/>
<reference evidence="1 2" key="1">
    <citation type="submission" date="2024-02" db="EMBL/GenBank/DDBJ databases">
        <authorList>
            <person name="Chen Y."/>
            <person name="Shah S."/>
            <person name="Dougan E. K."/>
            <person name="Thang M."/>
            <person name="Chan C."/>
        </authorList>
    </citation>
    <scope>NUCLEOTIDE SEQUENCE [LARGE SCALE GENOMIC DNA]</scope>
</reference>
<name>A0ABP0P469_9DINO</name>
<accession>A0ABP0P469</accession>
<sequence>MSEETASTSLQIPAMNVNMKQLTAKLVQATCQGDAVQEARVKGGTKGQRLQAAWQGDTVQALVEVVAEGQSLQAAWQGDTFQALVKLLAEGQSLQAAWQGDTFQALI</sequence>
<dbReference type="EMBL" id="CAXAMN010022450">
    <property type="protein sequence ID" value="CAK9069500.1"/>
    <property type="molecule type" value="Genomic_DNA"/>
</dbReference>
<keyword evidence="2" id="KW-1185">Reference proteome</keyword>
<comment type="caution">
    <text evidence="1">The sequence shown here is derived from an EMBL/GenBank/DDBJ whole genome shotgun (WGS) entry which is preliminary data.</text>
</comment>
<evidence type="ECO:0000313" key="1">
    <source>
        <dbReference type="EMBL" id="CAK9069500.1"/>
    </source>
</evidence>
<protein>
    <submittedName>
        <fullName evidence="1">Uncharacterized protein</fullName>
    </submittedName>
</protein>
<dbReference type="Proteomes" id="UP001642484">
    <property type="component" value="Unassembled WGS sequence"/>
</dbReference>
<organism evidence="1 2">
    <name type="scientific">Durusdinium trenchii</name>
    <dbReference type="NCBI Taxonomy" id="1381693"/>
    <lineage>
        <taxon>Eukaryota</taxon>
        <taxon>Sar</taxon>
        <taxon>Alveolata</taxon>
        <taxon>Dinophyceae</taxon>
        <taxon>Suessiales</taxon>
        <taxon>Symbiodiniaceae</taxon>
        <taxon>Durusdinium</taxon>
    </lineage>
</organism>
<evidence type="ECO:0000313" key="2">
    <source>
        <dbReference type="Proteomes" id="UP001642484"/>
    </source>
</evidence>